<evidence type="ECO:0000256" key="1">
    <source>
        <dbReference type="SAM" id="MobiDB-lite"/>
    </source>
</evidence>
<dbReference type="EMBL" id="GBRH01252993">
    <property type="protein sequence ID" value="JAD44902.1"/>
    <property type="molecule type" value="Transcribed_RNA"/>
</dbReference>
<name>A0A0A9ACU5_ARUDO</name>
<dbReference type="AlphaFoldDB" id="A0A0A9ACU5"/>
<protein>
    <submittedName>
        <fullName evidence="2">Uncharacterized protein</fullName>
    </submittedName>
</protein>
<organism evidence="2">
    <name type="scientific">Arundo donax</name>
    <name type="common">Giant reed</name>
    <name type="synonym">Donax arundinaceus</name>
    <dbReference type="NCBI Taxonomy" id="35708"/>
    <lineage>
        <taxon>Eukaryota</taxon>
        <taxon>Viridiplantae</taxon>
        <taxon>Streptophyta</taxon>
        <taxon>Embryophyta</taxon>
        <taxon>Tracheophyta</taxon>
        <taxon>Spermatophyta</taxon>
        <taxon>Magnoliopsida</taxon>
        <taxon>Liliopsida</taxon>
        <taxon>Poales</taxon>
        <taxon>Poaceae</taxon>
        <taxon>PACMAD clade</taxon>
        <taxon>Arundinoideae</taxon>
        <taxon>Arundineae</taxon>
        <taxon>Arundo</taxon>
    </lineage>
</organism>
<feature type="compositionally biased region" description="Pro residues" evidence="1">
    <location>
        <begin position="42"/>
        <end position="52"/>
    </location>
</feature>
<evidence type="ECO:0000313" key="2">
    <source>
        <dbReference type="EMBL" id="JAD44902.1"/>
    </source>
</evidence>
<proteinExistence type="predicted"/>
<reference evidence="2" key="1">
    <citation type="submission" date="2014-09" db="EMBL/GenBank/DDBJ databases">
        <authorList>
            <person name="Magalhaes I.L.F."/>
            <person name="Oliveira U."/>
            <person name="Santos F.R."/>
            <person name="Vidigal T.H.D.A."/>
            <person name="Brescovit A.D."/>
            <person name="Santos A.J."/>
        </authorList>
    </citation>
    <scope>NUCLEOTIDE SEQUENCE</scope>
    <source>
        <tissue evidence="2">Shoot tissue taken approximately 20 cm above the soil surface</tissue>
    </source>
</reference>
<accession>A0A0A9ACU5</accession>
<sequence length="52" mass="5121">MSSMAAFQTLQCVWCSNSSCTVAPSAVVTATGSAGRPSTTASPPPSPTAETS</sequence>
<feature type="region of interest" description="Disordered" evidence="1">
    <location>
        <begin position="29"/>
        <end position="52"/>
    </location>
</feature>
<reference evidence="2" key="2">
    <citation type="journal article" date="2015" name="Data Brief">
        <title>Shoot transcriptome of the giant reed, Arundo donax.</title>
        <authorList>
            <person name="Barrero R.A."/>
            <person name="Guerrero F.D."/>
            <person name="Moolhuijzen P."/>
            <person name="Goolsby J.A."/>
            <person name="Tidwell J."/>
            <person name="Bellgard S.E."/>
            <person name="Bellgard M.I."/>
        </authorList>
    </citation>
    <scope>NUCLEOTIDE SEQUENCE</scope>
    <source>
        <tissue evidence="2">Shoot tissue taken approximately 20 cm above the soil surface</tissue>
    </source>
</reference>